<organism evidence="1 2">
    <name type="scientific">Candidatus Acidiferrum panamense</name>
    <dbReference type="NCBI Taxonomy" id="2741543"/>
    <lineage>
        <taxon>Bacteria</taxon>
        <taxon>Pseudomonadati</taxon>
        <taxon>Acidobacteriota</taxon>
        <taxon>Terriglobia</taxon>
        <taxon>Candidatus Acidiferrales</taxon>
        <taxon>Candidatus Acidiferrum</taxon>
    </lineage>
</organism>
<reference evidence="1" key="1">
    <citation type="submission" date="2020-06" db="EMBL/GenBank/DDBJ databases">
        <title>Legume-microbial interactions unlock mineral nutrients during tropical forest succession.</title>
        <authorList>
            <person name="Epihov D.Z."/>
        </authorList>
    </citation>
    <scope>NUCLEOTIDE SEQUENCE [LARGE SCALE GENOMIC DNA]</scope>
    <source>
        <strain evidence="1">Pan2503</strain>
    </source>
</reference>
<gene>
    <name evidence="1" type="ORF">HRJ53_27880</name>
</gene>
<evidence type="ECO:0000313" key="1">
    <source>
        <dbReference type="EMBL" id="MBA0088826.1"/>
    </source>
</evidence>
<evidence type="ECO:0000313" key="2">
    <source>
        <dbReference type="Proteomes" id="UP000567293"/>
    </source>
</evidence>
<keyword evidence="2" id="KW-1185">Reference proteome</keyword>
<comment type="caution">
    <text evidence="1">The sequence shown here is derived from an EMBL/GenBank/DDBJ whole genome shotgun (WGS) entry which is preliminary data.</text>
</comment>
<sequence length="111" mass="12929">MPLLSIEQIADLLTLAHMHRNCGDCGHHTAMDYCRTCDEFYWVHAPGCVMHETIHHGHRLTLVPFVEEKGRAWDQCIVCPKCGWVSHNPHDVEHRYCAHCRAFHDDLMRAR</sequence>
<name>A0A7V8NWM1_9BACT</name>
<dbReference type="EMBL" id="JACDQQ010002699">
    <property type="protein sequence ID" value="MBA0088826.1"/>
    <property type="molecule type" value="Genomic_DNA"/>
</dbReference>
<dbReference type="AlphaFoldDB" id="A0A7V8NWM1"/>
<dbReference type="Proteomes" id="UP000567293">
    <property type="component" value="Unassembled WGS sequence"/>
</dbReference>
<protein>
    <submittedName>
        <fullName evidence="1">Uncharacterized protein</fullName>
    </submittedName>
</protein>
<accession>A0A7V8NWM1</accession>
<proteinExistence type="predicted"/>